<dbReference type="RefSeq" id="WP_007867164.1">
    <property type="nucleotide sequence ID" value="NZ_KQ235876.1"/>
</dbReference>
<gene>
    <name evidence="3" type="ORF">HMPREF9470_01000</name>
</gene>
<dbReference type="PATRIC" id="fig|742734.4.peg.1062"/>
<evidence type="ECO:0000256" key="1">
    <source>
        <dbReference type="SAM" id="Phobius"/>
    </source>
</evidence>
<dbReference type="InterPro" id="IPR003675">
    <property type="entry name" value="Rce1/LyrA-like_dom"/>
</dbReference>
<evidence type="ECO:0000313" key="4">
    <source>
        <dbReference type="Proteomes" id="UP000037392"/>
    </source>
</evidence>
<sequence>MKDGRELLPQGWQLRIALITAAAVAGNLLVRVIPWPESSLAAYEAAMEPASLHGIRFLASTLLAAPLAEELIFRALLYGWLRGYMGFWSSSLISALAFGLYHGNWIQGIYAFTIGMILAWGYETSIYRKYLMAVLMHGAANLASLVVFGL</sequence>
<dbReference type="PANTHER" id="PTHR43592">
    <property type="entry name" value="CAAX AMINO TERMINAL PROTEASE"/>
    <property type="match status" value="1"/>
</dbReference>
<feature type="transmembrane region" description="Helical" evidence="1">
    <location>
        <begin position="50"/>
        <end position="68"/>
    </location>
</feature>
<dbReference type="GO" id="GO:0080120">
    <property type="term" value="P:CAAX-box protein maturation"/>
    <property type="evidence" value="ECO:0007669"/>
    <property type="project" value="UniProtKB-ARBA"/>
</dbReference>
<organism evidence="3 4">
    <name type="scientific">[Clostridium] citroniae WAL-19142</name>
    <dbReference type="NCBI Taxonomy" id="742734"/>
    <lineage>
        <taxon>Bacteria</taxon>
        <taxon>Bacillati</taxon>
        <taxon>Bacillota</taxon>
        <taxon>Clostridia</taxon>
        <taxon>Lachnospirales</taxon>
        <taxon>Lachnospiraceae</taxon>
        <taxon>Enterocloster</taxon>
    </lineage>
</organism>
<dbReference type="OrthoDB" id="9782250at2"/>
<keyword evidence="1" id="KW-1133">Transmembrane helix</keyword>
<dbReference type="PANTHER" id="PTHR43592:SF15">
    <property type="entry name" value="CAAX AMINO TERMINAL PROTEASE FAMILY PROTEIN"/>
    <property type="match status" value="1"/>
</dbReference>
<dbReference type="EMBL" id="ADLK01000006">
    <property type="protein sequence ID" value="KMW23209.1"/>
    <property type="molecule type" value="Genomic_DNA"/>
</dbReference>
<dbReference type="GO" id="GO:0004175">
    <property type="term" value="F:endopeptidase activity"/>
    <property type="evidence" value="ECO:0007669"/>
    <property type="project" value="UniProtKB-ARBA"/>
</dbReference>
<protein>
    <recommendedName>
        <fullName evidence="2">CAAX prenyl protease 2/Lysostaphin resistance protein A-like domain-containing protein</fullName>
    </recommendedName>
</protein>
<comment type="caution">
    <text evidence="3">The sequence shown here is derived from an EMBL/GenBank/DDBJ whole genome shotgun (WGS) entry which is preliminary data.</text>
</comment>
<name>A0A0J9CF39_9FIRM</name>
<evidence type="ECO:0000313" key="3">
    <source>
        <dbReference type="EMBL" id="KMW23209.1"/>
    </source>
</evidence>
<feature type="transmembrane region" description="Helical" evidence="1">
    <location>
        <begin position="105"/>
        <end position="123"/>
    </location>
</feature>
<feature type="domain" description="CAAX prenyl protease 2/Lysostaphin resistance protein A-like" evidence="2">
    <location>
        <begin position="56"/>
        <end position="142"/>
    </location>
</feature>
<keyword evidence="1" id="KW-0812">Transmembrane</keyword>
<reference evidence="3 4" key="1">
    <citation type="submission" date="2011-04" db="EMBL/GenBank/DDBJ databases">
        <title>The Genome Sequence of Clostridium citroniae WAL-19142.</title>
        <authorList>
            <consortium name="The Broad Institute Genome Sequencing Platform"/>
            <person name="Earl A."/>
            <person name="Ward D."/>
            <person name="Feldgarden M."/>
            <person name="Gevers D."/>
            <person name="Warren Y.A."/>
            <person name="Tyrrell K.L."/>
            <person name="Citron D.M."/>
            <person name="Goldstein E.J."/>
            <person name="Daigneault M."/>
            <person name="Allen-Vercoe E."/>
            <person name="Young S.K."/>
            <person name="Zeng Q."/>
            <person name="Gargeya S."/>
            <person name="Fitzgerald M."/>
            <person name="Haas B."/>
            <person name="Abouelleil A."/>
            <person name="Alvarado L."/>
            <person name="Arachchi H.M."/>
            <person name="Berlin A."/>
            <person name="Brown A."/>
            <person name="Chapman S.B."/>
            <person name="Chen Z."/>
            <person name="Dunbar C."/>
            <person name="Freedman E."/>
            <person name="Gearin G."/>
            <person name="Gellesch M."/>
            <person name="Goldberg J."/>
            <person name="Griggs A."/>
            <person name="Gujja S."/>
            <person name="Heilman E.R."/>
            <person name="Heiman D."/>
            <person name="Howarth C."/>
            <person name="Larson L."/>
            <person name="Lui A."/>
            <person name="MacDonald P.J."/>
            <person name="Mehta T."/>
            <person name="Montmayeur A."/>
            <person name="Murphy C."/>
            <person name="Neiman D."/>
            <person name="Pearson M."/>
            <person name="Priest M."/>
            <person name="Roberts A."/>
            <person name="Saif S."/>
            <person name="Shea T."/>
            <person name="Shenoy N."/>
            <person name="Sisk P."/>
            <person name="Stolte C."/>
            <person name="Sykes S."/>
            <person name="White J."/>
            <person name="Yandava C."/>
            <person name="Wortman J."/>
            <person name="Nusbaum C."/>
            <person name="Birren B."/>
        </authorList>
    </citation>
    <scope>NUCLEOTIDE SEQUENCE [LARGE SCALE GENOMIC DNA]</scope>
    <source>
        <strain evidence="3 4">WAL-19142</strain>
    </source>
</reference>
<dbReference type="Proteomes" id="UP000037392">
    <property type="component" value="Unassembled WGS sequence"/>
</dbReference>
<keyword evidence="1" id="KW-0472">Membrane</keyword>
<feature type="transmembrane region" description="Helical" evidence="1">
    <location>
        <begin position="130"/>
        <end position="149"/>
    </location>
</feature>
<dbReference type="GeneID" id="93165360"/>
<feature type="transmembrane region" description="Helical" evidence="1">
    <location>
        <begin position="12"/>
        <end position="30"/>
    </location>
</feature>
<dbReference type="Pfam" id="PF02517">
    <property type="entry name" value="Rce1-like"/>
    <property type="match status" value="1"/>
</dbReference>
<proteinExistence type="predicted"/>
<accession>A0A0J9CF39</accession>
<evidence type="ECO:0000259" key="2">
    <source>
        <dbReference type="Pfam" id="PF02517"/>
    </source>
</evidence>
<dbReference type="AlphaFoldDB" id="A0A0J9CF39"/>